<comment type="caution">
    <text evidence="2">The sequence shown here is derived from an EMBL/GenBank/DDBJ whole genome shotgun (WGS) entry which is preliminary data.</text>
</comment>
<feature type="region of interest" description="Disordered" evidence="1">
    <location>
        <begin position="46"/>
        <end position="77"/>
    </location>
</feature>
<protein>
    <submittedName>
        <fullName evidence="2">DUF2076 domain-containing protein</fullName>
    </submittedName>
</protein>
<sequence length="96" mass="9763">SSFLGGALQTAAGVAGGVMLAQGISSLFNHHSSPPQEVTEVINEAPTPAADSGWGGNQEQRLTADNGGYSQDQGGFTDTHYADDGGGFFADDDAFV</sequence>
<gene>
    <name evidence="2" type="ORF">G3436_22920</name>
</gene>
<dbReference type="EMBL" id="JAAHBU010000406">
    <property type="protein sequence ID" value="NER66187.1"/>
    <property type="molecule type" value="Genomic_DNA"/>
</dbReference>
<dbReference type="Proteomes" id="UP000482634">
    <property type="component" value="Unassembled WGS sequence"/>
</dbReference>
<evidence type="ECO:0000256" key="1">
    <source>
        <dbReference type="SAM" id="MobiDB-lite"/>
    </source>
</evidence>
<dbReference type="InterPro" id="IPR018648">
    <property type="entry name" value="DUF2076"/>
</dbReference>
<organism evidence="2 3">
    <name type="scientific">Pseudomonas brassicae</name>
    <dbReference type="NCBI Taxonomy" id="2708063"/>
    <lineage>
        <taxon>Bacteria</taxon>
        <taxon>Pseudomonadati</taxon>
        <taxon>Pseudomonadota</taxon>
        <taxon>Gammaproteobacteria</taxon>
        <taxon>Pseudomonadales</taxon>
        <taxon>Pseudomonadaceae</taxon>
        <taxon>Pseudomonas</taxon>
    </lineage>
</organism>
<dbReference type="AlphaFoldDB" id="A0A6B3P2R8"/>
<dbReference type="Pfam" id="PF09849">
    <property type="entry name" value="DUF2076"/>
    <property type="match status" value="1"/>
</dbReference>
<reference evidence="2 3" key="1">
    <citation type="submission" date="2020-02" db="EMBL/GenBank/DDBJ databases">
        <title>Broccoli isolated Pseudomonas sp.</title>
        <authorList>
            <person name="Fujikawa T."/>
            <person name="Sawada H."/>
        </authorList>
    </citation>
    <scope>NUCLEOTIDE SEQUENCE [LARGE SCALE GENOMIC DNA]</scope>
    <source>
        <strain evidence="2 3">MAFF212427</strain>
    </source>
</reference>
<keyword evidence="3" id="KW-1185">Reference proteome</keyword>
<evidence type="ECO:0000313" key="2">
    <source>
        <dbReference type="EMBL" id="NER66187.1"/>
    </source>
</evidence>
<accession>A0A6B3P2R8</accession>
<evidence type="ECO:0000313" key="3">
    <source>
        <dbReference type="Proteomes" id="UP000482634"/>
    </source>
</evidence>
<dbReference type="RefSeq" id="WP_163949844.1">
    <property type="nucleotide sequence ID" value="NZ_JAAHBU010000406.1"/>
</dbReference>
<feature type="compositionally biased region" description="Polar residues" evidence="1">
    <location>
        <begin position="57"/>
        <end position="76"/>
    </location>
</feature>
<feature type="non-terminal residue" evidence="2">
    <location>
        <position position="1"/>
    </location>
</feature>
<name>A0A6B3P2R8_9PSED</name>
<proteinExistence type="predicted"/>